<feature type="region of interest" description="Disordered" evidence="1">
    <location>
        <begin position="87"/>
        <end position="201"/>
    </location>
</feature>
<evidence type="ECO:0000313" key="2">
    <source>
        <dbReference type="EMBL" id="GKV01087.1"/>
    </source>
</evidence>
<protein>
    <submittedName>
        <fullName evidence="2">Uncharacterized protein</fullName>
    </submittedName>
</protein>
<reference evidence="2 3" key="1">
    <citation type="journal article" date="2021" name="Commun. Biol.">
        <title>The genome of Shorea leprosula (Dipterocarpaceae) highlights the ecological relevance of drought in aseasonal tropical rainforests.</title>
        <authorList>
            <person name="Ng K.K.S."/>
            <person name="Kobayashi M.J."/>
            <person name="Fawcett J.A."/>
            <person name="Hatakeyama M."/>
            <person name="Paape T."/>
            <person name="Ng C.H."/>
            <person name="Ang C.C."/>
            <person name="Tnah L.H."/>
            <person name="Lee C.T."/>
            <person name="Nishiyama T."/>
            <person name="Sese J."/>
            <person name="O'Brien M.J."/>
            <person name="Copetti D."/>
            <person name="Mohd Noor M.I."/>
            <person name="Ong R.C."/>
            <person name="Putra M."/>
            <person name="Sireger I.Z."/>
            <person name="Indrioko S."/>
            <person name="Kosugi Y."/>
            <person name="Izuno A."/>
            <person name="Isagi Y."/>
            <person name="Lee S.L."/>
            <person name="Shimizu K.K."/>
        </authorList>
    </citation>
    <scope>NUCLEOTIDE SEQUENCE [LARGE SCALE GENOMIC DNA]</scope>
    <source>
        <strain evidence="2">214</strain>
    </source>
</reference>
<comment type="caution">
    <text evidence="2">The sequence shown here is derived from an EMBL/GenBank/DDBJ whole genome shotgun (WGS) entry which is preliminary data.</text>
</comment>
<dbReference type="EMBL" id="BPVZ01000016">
    <property type="protein sequence ID" value="GKV01087.1"/>
    <property type="molecule type" value="Genomic_DNA"/>
</dbReference>
<keyword evidence="3" id="KW-1185">Reference proteome</keyword>
<dbReference type="PANTHER" id="PTHR48227:SF1">
    <property type="entry name" value="DNA LIGASE 1-LIKE"/>
    <property type="match status" value="1"/>
</dbReference>
<dbReference type="Proteomes" id="UP001054252">
    <property type="component" value="Unassembled WGS sequence"/>
</dbReference>
<evidence type="ECO:0000313" key="3">
    <source>
        <dbReference type="Proteomes" id="UP001054252"/>
    </source>
</evidence>
<dbReference type="AlphaFoldDB" id="A0AAV5IGP2"/>
<accession>A0AAV5IGP2</accession>
<feature type="compositionally biased region" description="Basic and acidic residues" evidence="1">
    <location>
        <begin position="113"/>
        <end position="128"/>
    </location>
</feature>
<feature type="compositionally biased region" description="Basic residues" evidence="1">
    <location>
        <begin position="89"/>
        <end position="100"/>
    </location>
</feature>
<organism evidence="2 3">
    <name type="scientific">Rubroshorea leprosula</name>
    <dbReference type="NCBI Taxonomy" id="152421"/>
    <lineage>
        <taxon>Eukaryota</taxon>
        <taxon>Viridiplantae</taxon>
        <taxon>Streptophyta</taxon>
        <taxon>Embryophyta</taxon>
        <taxon>Tracheophyta</taxon>
        <taxon>Spermatophyta</taxon>
        <taxon>Magnoliopsida</taxon>
        <taxon>eudicotyledons</taxon>
        <taxon>Gunneridae</taxon>
        <taxon>Pentapetalae</taxon>
        <taxon>rosids</taxon>
        <taxon>malvids</taxon>
        <taxon>Malvales</taxon>
        <taxon>Dipterocarpaceae</taxon>
        <taxon>Rubroshorea</taxon>
    </lineage>
</organism>
<sequence length="201" mass="22605">MKTITGGVISSTPASLSKAAKVVSNFSAIESFASQVISAYIRRAAVSFNELNQIHREIEKSSKSEKKHKKWKCDSTVMGTEEFGCANHERKKHSKKHKHEKGGAFEGEMTVEDGEKPTRGELIEEVGEKRKHKVDGKIGNFDEEGREINGETGGKVRSKEGKKEERKKKTNEEIQESNSSEQQSRKKKKKKKKKRKSEGDS</sequence>
<proteinExistence type="predicted"/>
<name>A0AAV5IGP2_9ROSI</name>
<feature type="compositionally biased region" description="Basic residues" evidence="1">
    <location>
        <begin position="185"/>
        <end position="201"/>
    </location>
</feature>
<evidence type="ECO:0000256" key="1">
    <source>
        <dbReference type="SAM" id="MobiDB-lite"/>
    </source>
</evidence>
<gene>
    <name evidence="2" type="ORF">SLEP1_g13676</name>
</gene>
<dbReference type="PANTHER" id="PTHR48227">
    <property type="entry name" value="DNA TOPOISOMERASE 1-LIKE"/>
    <property type="match status" value="1"/>
</dbReference>